<proteinExistence type="predicted"/>
<dbReference type="AlphaFoldDB" id="A0A3P8UL72"/>
<sequence>NHPDRNSEVKVRVITAICLHPSSDSTTSLTVSRTESSALRAEEIREPLSQRRCALLPLKERHRRSPALRNDAPQRTRCTFNCGHCPTGAILCGDCCYSF</sequence>
<dbReference type="Ensembl" id="ENSCSET00000003982.1">
    <property type="protein sequence ID" value="ENSCSEP00000003933.1"/>
    <property type="gene ID" value="ENSCSEG00000002570.1"/>
</dbReference>
<protein>
    <submittedName>
        <fullName evidence="1">Uncharacterized protein</fullName>
    </submittedName>
</protein>
<reference evidence="1 2" key="1">
    <citation type="journal article" date="2014" name="Nat. Genet.">
        <title>Whole-genome sequence of a flatfish provides insights into ZW sex chromosome evolution and adaptation to a benthic lifestyle.</title>
        <authorList>
            <person name="Chen S."/>
            <person name="Zhang G."/>
            <person name="Shao C."/>
            <person name="Huang Q."/>
            <person name="Liu G."/>
            <person name="Zhang P."/>
            <person name="Song W."/>
            <person name="An N."/>
            <person name="Chalopin D."/>
            <person name="Volff J.N."/>
            <person name="Hong Y."/>
            <person name="Li Q."/>
            <person name="Sha Z."/>
            <person name="Zhou H."/>
            <person name="Xie M."/>
            <person name="Yu Q."/>
            <person name="Liu Y."/>
            <person name="Xiang H."/>
            <person name="Wang N."/>
            <person name="Wu K."/>
            <person name="Yang C."/>
            <person name="Zhou Q."/>
            <person name="Liao X."/>
            <person name="Yang L."/>
            <person name="Hu Q."/>
            <person name="Zhang J."/>
            <person name="Meng L."/>
            <person name="Jin L."/>
            <person name="Tian Y."/>
            <person name="Lian J."/>
            <person name="Yang J."/>
            <person name="Miao G."/>
            <person name="Liu S."/>
            <person name="Liang Z."/>
            <person name="Yan F."/>
            <person name="Li Y."/>
            <person name="Sun B."/>
            <person name="Zhang H."/>
            <person name="Zhang J."/>
            <person name="Zhu Y."/>
            <person name="Du M."/>
            <person name="Zhao Y."/>
            <person name="Schartl M."/>
            <person name="Tang Q."/>
            <person name="Wang J."/>
        </authorList>
    </citation>
    <scope>NUCLEOTIDE SEQUENCE</scope>
</reference>
<dbReference type="InParanoid" id="A0A3P8UL72"/>
<keyword evidence="2" id="KW-1185">Reference proteome</keyword>
<reference evidence="1" key="3">
    <citation type="submission" date="2025-09" db="UniProtKB">
        <authorList>
            <consortium name="Ensembl"/>
        </authorList>
    </citation>
    <scope>IDENTIFICATION</scope>
</reference>
<accession>A0A3P8UL72</accession>
<name>A0A3P8UL72_CYNSE</name>
<evidence type="ECO:0000313" key="1">
    <source>
        <dbReference type="Ensembl" id="ENSCSEP00000003933.1"/>
    </source>
</evidence>
<evidence type="ECO:0000313" key="2">
    <source>
        <dbReference type="Proteomes" id="UP000265120"/>
    </source>
</evidence>
<dbReference type="Proteomes" id="UP000265120">
    <property type="component" value="Chromosome 2"/>
</dbReference>
<organism evidence="1 2">
    <name type="scientific">Cynoglossus semilaevis</name>
    <name type="common">Tongue sole</name>
    <dbReference type="NCBI Taxonomy" id="244447"/>
    <lineage>
        <taxon>Eukaryota</taxon>
        <taxon>Metazoa</taxon>
        <taxon>Chordata</taxon>
        <taxon>Craniata</taxon>
        <taxon>Vertebrata</taxon>
        <taxon>Euteleostomi</taxon>
        <taxon>Actinopterygii</taxon>
        <taxon>Neopterygii</taxon>
        <taxon>Teleostei</taxon>
        <taxon>Neoteleostei</taxon>
        <taxon>Acanthomorphata</taxon>
        <taxon>Carangaria</taxon>
        <taxon>Pleuronectiformes</taxon>
        <taxon>Pleuronectoidei</taxon>
        <taxon>Cynoglossidae</taxon>
        <taxon>Cynoglossinae</taxon>
        <taxon>Cynoglossus</taxon>
    </lineage>
</organism>
<reference evidence="1" key="2">
    <citation type="submission" date="2025-08" db="UniProtKB">
        <authorList>
            <consortium name="Ensembl"/>
        </authorList>
    </citation>
    <scope>IDENTIFICATION</scope>
</reference>